<sequence length="294" mass="34936">MVRIQSLNKVQSIMKRTVLIIRKQLMHQNIQNQNKRKESTTVTYDIWNTNKFDNILENYEYDLPIQIPIPKLQNMMSILSDRMNDEQESSIIMKVQNENQQQEVNIDENNKEPFIQIQDQPQKADDPCSQTIEQRSRRIRKIKQNSTFGRNQMQMLILESDFDSQSNEINNTPCKCTKSNCLKLYCQCFHSNKQCTELCKCINCKNCDNYLQVRERALEKIKIKSQRQKHDDDLFDRSKVWGCKCQKSQCQKNYCECYIRNQKCSSICRCKDCANKKRIPIQFKKKKKVESVSN</sequence>
<feature type="domain" description="CRC" evidence="4">
    <location>
        <begin position="170"/>
        <end position="278"/>
    </location>
</feature>
<dbReference type="InterPro" id="IPR028307">
    <property type="entry name" value="Lin-54_fam"/>
</dbReference>
<dbReference type="GO" id="GO:0006355">
    <property type="term" value="P:regulation of DNA-templated transcription"/>
    <property type="evidence" value="ECO:0007669"/>
    <property type="project" value="TreeGrafter"/>
</dbReference>
<reference evidence="5" key="1">
    <citation type="submission" date="2021-01" db="EMBL/GenBank/DDBJ databases">
        <authorList>
            <consortium name="Genoscope - CEA"/>
            <person name="William W."/>
        </authorList>
    </citation>
    <scope>NUCLEOTIDE SEQUENCE</scope>
</reference>
<dbReference type="OrthoDB" id="302206at2759"/>
<dbReference type="PANTHER" id="PTHR12446">
    <property type="entry name" value="TESMIN/TSO1-RELATED"/>
    <property type="match status" value="1"/>
</dbReference>
<dbReference type="AlphaFoldDB" id="A0A8S1QWS7"/>
<comment type="subcellular location">
    <subcellularLocation>
        <location evidence="1">Nucleus</location>
    </subcellularLocation>
</comment>
<keyword evidence="3" id="KW-0539">Nucleus</keyword>
<name>A0A8S1QWS7_9CILI</name>
<evidence type="ECO:0000259" key="4">
    <source>
        <dbReference type="PROSITE" id="PS51634"/>
    </source>
</evidence>
<comment type="caution">
    <text evidence="5">The sequence shown here is derived from an EMBL/GenBank/DDBJ whole genome shotgun (WGS) entry which is preliminary data.</text>
</comment>
<dbReference type="Pfam" id="PF03638">
    <property type="entry name" value="TCR"/>
    <property type="match status" value="2"/>
</dbReference>
<dbReference type="SMART" id="SM01114">
    <property type="entry name" value="CXC"/>
    <property type="match status" value="2"/>
</dbReference>
<dbReference type="GO" id="GO:0005634">
    <property type="term" value="C:nucleus"/>
    <property type="evidence" value="ECO:0007669"/>
    <property type="project" value="UniProtKB-SubCell"/>
</dbReference>
<organism evidence="5 6">
    <name type="scientific">Paramecium sonneborni</name>
    <dbReference type="NCBI Taxonomy" id="65129"/>
    <lineage>
        <taxon>Eukaryota</taxon>
        <taxon>Sar</taxon>
        <taxon>Alveolata</taxon>
        <taxon>Ciliophora</taxon>
        <taxon>Intramacronucleata</taxon>
        <taxon>Oligohymenophorea</taxon>
        <taxon>Peniculida</taxon>
        <taxon>Parameciidae</taxon>
        <taxon>Paramecium</taxon>
    </lineage>
</organism>
<protein>
    <recommendedName>
        <fullName evidence="4">CRC domain-containing protein</fullName>
    </recommendedName>
</protein>
<dbReference type="EMBL" id="CAJJDN010000123">
    <property type="protein sequence ID" value="CAD8119939.1"/>
    <property type="molecule type" value="Genomic_DNA"/>
</dbReference>
<gene>
    <name evidence="5" type="ORF">PSON_ATCC_30995.1.T1230118</name>
</gene>
<dbReference type="PANTHER" id="PTHR12446:SF34">
    <property type="entry name" value="PROTEIN LIN-54 HOMOLOG"/>
    <property type="match status" value="1"/>
</dbReference>
<evidence type="ECO:0000313" key="6">
    <source>
        <dbReference type="Proteomes" id="UP000692954"/>
    </source>
</evidence>
<evidence type="ECO:0000256" key="2">
    <source>
        <dbReference type="ARBA" id="ARBA00007267"/>
    </source>
</evidence>
<dbReference type="Proteomes" id="UP000692954">
    <property type="component" value="Unassembled WGS sequence"/>
</dbReference>
<keyword evidence="6" id="KW-1185">Reference proteome</keyword>
<dbReference type="PROSITE" id="PS51634">
    <property type="entry name" value="CRC"/>
    <property type="match status" value="1"/>
</dbReference>
<comment type="similarity">
    <text evidence="2">Belongs to the lin-54 family.</text>
</comment>
<dbReference type="InterPro" id="IPR005172">
    <property type="entry name" value="CRC"/>
</dbReference>
<evidence type="ECO:0000256" key="1">
    <source>
        <dbReference type="ARBA" id="ARBA00004123"/>
    </source>
</evidence>
<accession>A0A8S1QWS7</accession>
<dbReference type="InterPro" id="IPR033467">
    <property type="entry name" value="Tesmin/TSO1-like_CXC"/>
</dbReference>
<evidence type="ECO:0000313" key="5">
    <source>
        <dbReference type="EMBL" id="CAD8119939.1"/>
    </source>
</evidence>
<evidence type="ECO:0000256" key="3">
    <source>
        <dbReference type="ARBA" id="ARBA00023242"/>
    </source>
</evidence>
<proteinExistence type="inferred from homology"/>